<dbReference type="GO" id="GO:0016887">
    <property type="term" value="F:ATP hydrolysis activity"/>
    <property type="evidence" value="ECO:0007669"/>
    <property type="project" value="InterPro"/>
</dbReference>
<dbReference type="AlphaFoldDB" id="A0A0W0W0Q3"/>
<keyword evidence="7" id="KW-0067">ATP-binding</keyword>
<comment type="caution">
    <text evidence="14">The sequence shown here is derived from an EMBL/GenBank/DDBJ whole genome shotgun (WGS) entry which is preliminary data.</text>
</comment>
<dbReference type="STRING" id="466.Lmac_1683"/>
<dbReference type="Pfam" id="PF03412">
    <property type="entry name" value="Peptidase_C39"/>
    <property type="match status" value="1"/>
</dbReference>
<dbReference type="GO" id="GO:0015421">
    <property type="term" value="F:ABC-type oligopeptide transporter activity"/>
    <property type="evidence" value="ECO:0007669"/>
    <property type="project" value="TreeGrafter"/>
</dbReference>
<feature type="transmembrane region" description="Helical" evidence="10">
    <location>
        <begin position="392"/>
        <end position="416"/>
    </location>
</feature>
<sequence>MIKFDFDLGLSEVHHKRVKTPSILQMDAMECGAVCLAIVLAYYGLHISSETAREACGVTRDGSKAINIIKAARNMGMNAEGKRIKDLDSLGYMPTPFIVFWKFNHFIVVEGIIKNKVYINDPATGPRVISLEEFDKGYTGVLLRITPGEQFKPSGKKEKSVFGLLRDYLEGDLVELSYLFFVSALLSLPQASIALFIEFFVDNIIVENQEQWMLGFVLSMGFTILCMILLLWIQRYYLVLYKIRFAIKKIPRFFNKILHLPMSFYIQRATGDISNRIYIFDEIALKITEGFSEVIIDSLSIIIYTIIILLINKVIGLIVVFITILNFISIIITKRIIIDLGRRFSQDQAKMHGIEYSGVQMMEALKFMNGENRFFMRWLSYKSKLIDSQQTIDVYTALISLLPNALYFFNLVLLIIFGAHFVMQGTMTVGGIIATYTLLLLYPEPVISIVDNFLKLNELKGDLLRVNDVLLFKSNKEKNPEPQHIKSTNLIDIKGIYFGYSKLEAPILSDITISLKKGDTVAITGISGGGKSSLLNLITGLYDPWFGEIYLLGKNIKDYPSDELFKLVSYVDQNIFLFEGTIRDNLTMWDRSIDDATIIEALQTACVYDVVSMKGGLDYRILEGGANISLGQAQRIEIARALIKKPQLILLDEATSALDSVTEAKIYQNLNKMDCSFLIVAHRLSAIRHCNEIVVIEDGTIIERGKHEELLKLDGKYKQFIEKDYLL</sequence>
<dbReference type="PROSITE" id="PS00211">
    <property type="entry name" value="ABC_TRANSPORTER_1"/>
    <property type="match status" value="1"/>
</dbReference>
<evidence type="ECO:0000259" key="12">
    <source>
        <dbReference type="PROSITE" id="PS50929"/>
    </source>
</evidence>
<dbReference type="PANTHER" id="PTHR43394:SF1">
    <property type="entry name" value="ATP-BINDING CASSETTE SUB-FAMILY B MEMBER 10, MITOCHONDRIAL"/>
    <property type="match status" value="1"/>
</dbReference>
<dbReference type="InterPro" id="IPR027417">
    <property type="entry name" value="P-loop_NTPase"/>
</dbReference>
<dbReference type="InterPro" id="IPR003593">
    <property type="entry name" value="AAA+_ATPase"/>
</dbReference>
<reference evidence="14 15" key="1">
    <citation type="submission" date="2015-11" db="EMBL/GenBank/DDBJ databases">
        <title>Genomic analysis of 38 Legionella species identifies large and diverse effector repertoires.</title>
        <authorList>
            <person name="Burstein D."/>
            <person name="Amaro F."/>
            <person name="Zusman T."/>
            <person name="Lifshitz Z."/>
            <person name="Cohen O."/>
            <person name="Gilbert J.A."/>
            <person name="Pupko T."/>
            <person name="Shuman H.A."/>
            <person name="Segal G."/>
        </authorList>
    </citation>
    <scope>NUCLEOTIDE SEQUENCE [LARGE SCALE GENOMIC DNA]</scope>
    <source>
        <strain evidence="14 15">PX-1-G2-E2</strain>
    </source>
</reference>
<evidence type="ECO:0000256" key="2">
    <source>
        <dbReference type="ARBA" id="ARBA00022448"/>
    </source>
</evidence>
<dbReference type="OrthoDB" id="9806127at2"/>
<evidence type="ECO:0000256" key="10">
    <source>
        <dbReference type="SAM" id="Phobius"/>
    </source>
</evidence>
<dbReference type="SUPFAM" id="SSF52540">
    <property type="entry name" value="P-loop containing nucleoside triphosphate hydrolases"/>
    <property type="match status" value="1"/>
</dbReference>
<evidence type="ECO:0008006" key="16">
    <source>
        <dbReference type="Google" id="ProtNLM"/>
    </source>
</evidence>
<dbReference type="Proteomes" id="UP000054908">
    <property type="component" value="Unassembled WGS sequence"/>
</dbReference>
<protein>
    <recommendedName>
        <fullName evidence="16">ABC transporter</fullName>
    </recommendedName>
</protein>
<dbReference type="PROSITE" id="PS50990">
    <property type="entry name" value="PEPTIDASE_C39"/>
    <property type="match status" value="1"/>
</dbReference>
<evidence type="ECO:0000256" key="8">
    <source>
        <dbReference type="ARBA" id="ARBA00022989"/>
    </source>
</evidence>
<evidence type="ECO:0000259" key="13">
    <source>
        <dbReference type="PROSITE" id="PS50990"/>
    </source>
</evidence>
<keyword evidence="8 10" id="KW-1133">Transmembrane helix</keyword>
<keyword evidence="3" id="KW-1003">Cell membrane</keyword>
<gene>
    <name evidence="14" type="ORF">Lmac_1683</name>
</gene>
<keyword evidence="6" id="KW-0378">Hydrolase</keyword>
<dbReference type="SMART" id="SM00382">
    <property type="entry name" value="AAA"/>
    <property type="match status" value="1"/>
</dbReference>
<dbReference type="Gene3D" id="3.90.70.10">
    <property type="entry name" value="Cysteine proteinases"/>
    <property type="match status" value="1"/>
</dbReference>
<dbReference type="SUPFAM" id="SSF90123">
    <property type="entry name" value="ABC transporter transmembrane region"/>
    <property type="match status" value="1"/>
</dbReference>
<dbReference type="GO" id="GO:0005886">
    <property type="term" value="C:plasma membrane"/>
    <property type="evidence" value="ECO:0007669"/>
    <property type="project" value="UniProtKB-SubCell"/>
</dbReference>
<organism evidence="14 15">
    <name type="scientific">Legionella maceachernii</name>
    <dbReference type="NCBI Taxonomy" id="466"/>
    <lineage>
        <taxon>Bacteria</taxon>
        <taxon>Pseudomonadati</taxon>
        <taxon>Pseudomonadota</taxon>
        <taxon>Gammaproteobacteria</taxon>
        <taxon>Legionellales</taxon>
        <taxon>Legionellaceae</taxon>
        <taxon>Legionella</taxon>
    </lineage>
</organism>
<dbReference type="FunFam" id="3.40.50.300:FF:000854">
    <property type="entry name" value="Multidrug ABC transporter ATP-binding protein"/>
    <property type="match status" value="1"/>
</dbReference>
<evidence type="ECO:0000256" key="4">
    <source>
        <dbReference type="ARBA" id="ARBA00022692"/>
    </source>
</evidence>
<evidence type="ECO:0000256" key="9">
    <source>
        <dbReference type="ARBA" id="ARBA00023136"/>
    </source>
</evidence>
<dbReference type="RefSeq" id="WP_058452442.1">
    <property type="nucleotide sequence ID" value="NZ_CAAAIB010000004.1"/>
</dbReference>
<evidence type="ECO:0000256" key="7">
    <source>
        <dbReference type="ARBA" id="ARBA00022840"/>
    </source>
</evidence>
<keyword evidence="15" id="KW-1185">Reference proteome</keyword>
<dbReference type="PANTHER" id="PTHR43394">
    <property type="entry name" value="ATP-DEPENDENT PERMEASE MDL1, MITOCHONDRIAL"/>
    <property type="match status" value="1"/>
</dbReference>
<dbReference type="GO" id="GO:0006508">
    <property type="term" value="P:proteolysis"/>
    <property type="evidence" value="ECO:0007669"/>
    <property type="project" value="InterPro"/>
</dbReference>
<dbReference type="InterPro" id="IPR039421">
    <property type="entry name" value="Type_1_exporter"/>
</dbReference>
<feature type="transmembrane region" description="Helical" evidence="10">
    <location>
        <begin position="422"/>
        <end position="442"/>
    </location>
</feature>
<feature type="transmembrane region" description="Helical" evidence="10">
    <location>
        <begin position="176"/>
        <end position="200"/>
    </location>
</feature>
<dbReference type="PROSITE" id="PS50893">
    <property type="entry name" value="ABC_TRANSPORTER_2"/>
    <property type="match status" value="1"/>
</dbReference>
<evidence type="ECO:0000313" key="14">
    <source>
        <dbReference type="EMBL" id="KTD25912.1"/>
    </source>
</evidence>
<dbReference type="GO" id="GO:0005524">
    <property type="term" value="F:ATP binding"/>
    <property type="evidence" value="ECO:0007669"/>
    <property type="project" value="UniProtKB-KW"/>
</dbReference>
<accession>A0A0W0W0Q3</accession>
<evidence type="ECO:0000256" key="1">
    <source>
        <dbReference type="ARBA" id="ARBA00004651"/>
    </source>
</evidence>
<dbReference type="GO" id="GO:0008233">
    <property type="term" value="F:peptidase activity"/>
    <property type="evidence" value="ECO:0007669"/>
    <property type="project" value="InterPro"/>
</dbReference>
<dbReference type="InterPro" id="IPR003439">
    <property type="entry name" value="ABC_transporter-like_ATP-bd"/>
</dbReference>
<feature type="domain" description="ABC transporter" evidence="11">
    <location>
        <begin position="491"/>
        <end position="723"/>
    </location>
</feature>
<feature type="transmembrane region" description="Helical" evidence="10">
    <location>
        <begin position="317"/>
        <end position="337"/>
    </location>
</feature>
<dbReference type="InterPro" id="IPR017871">
    <property type="entry name" value="ABC_transporter-like_CS"/>
</dbReference>
<feature type="transmembrane region" description="Helical" evidence="10">
    <location>
        <begin position="212"/>
        <end position="233"/>
    </location>
</feature>
<feature type="domain" description="Peptidase C39" evidence="13">
    <location>
        <begin position="25"/>
        <end position="145"/>
    </location>
</feature>
<evidence type="ECO:0000256" key="6">
    <source>
        <dbReference type="ARBA" id="ARBA00022801"/>
    </source>
</evidence>
<evidence type="ECO:0000259" key="11">
    <source>
        <dbReference type="PROSITE" id="PS50893"/>
    </source>
</evidence>
<dbReference type="InterPro" id="IPR005074">
    <property type="entry name" value="Peptidase_C39"/>
</dbReference>
<dbReference type="PATRIC" id="fig|466.6.peg.1772"/>
<evidence type="ECO:0000256" key="3">
    <source>
        <dbReference type="ARBA" id="ARBA00022475"/>
    </source>
</evidence>
<keyword evidence="9 10" id="KW-0472">Membrane</keyword>
<proteinExistence type="predicted"/>
<name>A0A0W0W0Q3_9GAMM</name>
<keyword evidence="5" id="KW-0547">Nucleotide-binding</keyword>
<dbReference type="EMBL" id="LNYL01000042">
    <property type="protein sequence ID" value="KTD25912.1"/>
    <property type="molecule type" value="Genomic_DNA"/>
</dbReference>
<dbReference type="InterPro" id="IPR036640">
    <property type="entry name" value="ABC1_TM_sf"/>
</dbReference>
<dbReference type="Gene3D" id="3.40.50.300">
    <property type="entry name" value="P-loop containing nucleotide triphosphate hydrolases"/>
    <property type="match status" value="1"/>
</dbReference>
<dbReference type="PROSITE" id="PS50929">
    <property type="entry name" value="ABC_TM1F"/>
    <property type="match status" value="1"/>
</dbReference>
<feature type="domain" description="ABC transmembrane type-1" evidence="12">
    <location>
        <begin position="179"/>
        <end position="458"/>
    </location>
</feature>
<dbReference type="InterPro" id="IPR011527">
    <property type="entry name" value="ABC1_TM_dom"/>
</dbReference>
<evidence type="ECO:0000313" key="15">
    <source>
        <dbReference type="Proteomes" id="UP000054908"/>
    </source>
</evidence>
<dbReference type="Pfam" id="PF00664">
    <property type="entry name" value="ABC_membrane"/>
    <property type="match status" value="1"/>
</dbReference>
<keyword evidence="2" id="KW-0813">Transport</keyword>
<evidence type="ECO:0000256" key="5">
    <source>
        <dbReference type="ARBA" id="ARBA00022741"/>
    </source>
</evidence>
<keyword evidence="4 10" id="KW-0812">Transmembrane</keyword>
<dbReference type="Gene3D" id="1.20.1560.10">
    <property type="entry name" value="ABC transporter type 1, transmembrane domain"/>
    <property type="match status" value="1"/>
</dbReference>
<dbReference type="Pfam" id="PF00005">
    <property type="entry name" value="ABC_tran"/>
    <property type="match status" value="1"/>
</dbReference>
<comment type="subcellular location">
    <subcellularLocation>
        <location evidence="1">Cell membrane</location>
        <topology evidence="1">Multi-pass membrane protein</topology>
    </subcellularLocation>
</comment>